<feature type="signal peptide" evidence="2">
    <location>
        <begin position="1"/>
        <end position="26"/>
    </location>
</feature>
<comment type="caution">
    <text evidence="4">The sequence shown here is derived from an EMBL/GenBank/DDBJ whole genome shotgun (WGS) entry which is preliminary data.</text>
</comment>
<evidence type="ECO:0000256" key="2">
    <source>
        <dbReference type="SAM" id="SignalP"/>
    </source>
</evidence>
<evidence type="ECO:0000256" key="1">
    <source>
        <dbReference type="SAM" id="MobiDB-lite"/>
    </source>
</evidence>
<proteinExistence type="predicted"/>
<dbReference type="RefSeq" id="WP_185763106.1">
    <property type="nucleotide sequence ID" value="NZ_RIBP01000001.1"/>
</dbReference>
<name>A0A553SRP7_NIACI</name>
<feature type="region of interest" description="Disordered" evidence="1">
    <location>
        <begin position="240"/>
        <end position="273"/>
    </location>
</feature>
<reference evidence="5" key="1">
    <citation type="submission" date="2018-10" db="EMBL/GenBank/DDBJ databases">
        <title>FDA dAtabase for Regulatory Grade micrObial Sequences (FDA-ARGOS): Supporting development and validation of Infectious Disease Dx tests.</title>
        <authorList>
            <person name="Minogue T."/>
            <person name="Wolcott M."/>
            <person name="Wasieloski L."/>
            <person name="Aguilar W."/>
            <person name="Moore D."/>
            <person name="Tallon L."/>
            <person name="Sadzewicz L."/>
            <person name="Sengamalay N."/>
            <person name="Ott S."/>
            <person name="Godinez A."/>
            <person name="Nagaraj S."/>
            <person name="Vavikolanu K."/>
            <person name="Vyas G."/>
            <person name="Nadendla S."/>
            <person name="George J."/>
            <person name="Sichtig H."/>
        </authorList>
    </citation>
    <scope>NUCLEOTIDE SEQUENCE [LARGE SCALE GENOMIC DNA]</scope>
    <source>
        <strain evidence="5">FDAARGOS_343</strain>
    </source>
</reference>
<dbReference type="InterPro" id="IPR044927">
    <property type="entry name" value="Endonuclea_NS_2"/>
</dbReference>
<protein>
    <recommendedName>
        <fullName evidence="3">Type VII secretion system protein EssD-like domain-containing protein</fullName>
    </recommendedName>
</protein>
<feature type="chain" id="PRO_5022224667" description="Type VII secretion system protein EssD-like domain-containing protein" evidence="2">
    <location>
        <begin position="27"/>
        <end position="312"/>
    </location>
</feature>
<sequence length="312" mass="33975">MKTKINYLILLLTAIIMVGCTNLDDAATTEKDSQEVTTATDSNNQTEEAANTVVDESVAEGKSIESNDKRFAGYEPLEVDGGDLSGNRKSNVVVNIGYGDRDYWAFTNEYGQLVRVIADEIILQDDKTEPVLSSGRYYSDEAKVPGVERADLDEGHIIADSLGGVSNAYNITPQDSTLNRHGDQAYLEDAIRKAGGATNFEANITYQDTKTQIPSSYQYTYTIKGNVITDSFQNVNPDEVNESLGLTGNKDSESDTASSSKNEEDLSSVDTNGNGQVTIAEAKAAGFSMPITSDHWLYKYMRDNDNDGMVGE</sequence>
<accession>A0A553SRP7</accession>
<dbReference type="EMBL" id="RIBP01000001">
    <property type="protein sequence ID" value="TRZ39673.1"/>
    <property type="molecule type" value="Genomic_DNA"/>
</dbReference>
<dbReference type="AlphaFoldDB" id="A0A553SRP7"/>
<dbReference type="PROSITE" id="PS51257">
    <property type="entry name" value="PROKAR_LIPOPROTEIN"/>
    <property type="match status" value="1"/>
</dbReference>
<dbReference type="Pfam" id="PF13930">
    <property type="entry name" value="Endonuclea_NS_2"/>
    <property type="match status" value="1"/>
</dbReference>
<evidence type="ECO:0000313" key="5">
    <source>
        <dbReference type="Proteomes" id="UP000319837"/>
    </source>
</evidence>
<evidence type="ECO:0000259" key="3">
    <source>
        <dbReference type="Pfam" id="PF13930"/>
    </source>
</evidence>
<dbReference type="STRING" id="1397.ABW02_01700"/>
<keyword evidence="2" id="KW-0732">Signal</keyword>
<feature type="domain" description="Type VII secretion system protein EssD-like" evidence="3">
    <location>
        <begin position="150"/>
        <end position="224"/>
    </location>
</feature>
<feature type="region of interest" description="Disordered" evidence="1">
    <location>
        <begin position="28"/>
        <end position="61"/>
    </location>
</feature>
<organism evidence="4 5">
    <name type="scientific">Niallia circulans</name>
    <name type="common">Bacillus circulans</name>
    <dbReference type="NCBI Taxonomy" id="1397"/>
    <lineage>
        <taxon>Bacteria</taxon>
        <taxon>Bacillati</taxon>
        <taxon>Bacillota</taxon>
        <taxon>Bacilli</taxon>
        <taxon>Bacillales</taxon>
        <taxon>Bacillaceae</taxon>
        <taxon>Niallia</taxon>
    </lineage>
</organism>
<dbReference type="Proteomes" id="UP000319837">
    <property type="component" value="Unassembled WGS sequence"/>
</dbReference>
<gene>
    <name evidence="4" type="ORF">CEQ21_01545</name>
</gene>
<evidence type="ECO:0000313" key="4">
    <source>
        <dbReference type="EMBL" id="TRZ39673.1"/>
    </source>
</evidence>
<feature type="compositionally biased region" description="Polar residues" evidence="1">
    <location>
        <begin position="35"/>
        <end position="49"/>
    </location>
</feature>